<evidence type="ECO:0000256" key="1">
    <source>
        <dbReference type="ARBA" id="ARBA00006817"/>
    </source>
</evidence>
<evidence type="ECO:0000313" key="3">
    <source>
        <dbReference type="EMBL" id="PWB95475.1"/>
    </source>
</evidence>
<dbReference type="InterPro" id="IPR023393">
    <property type="entry name" value="START-like_dom_sf"/>
</dbReference>
<organism evidence="3 4">
    <name type="scientific">Methylosinus sporium</name>
    <dbReference type="NCBI Taxonomy" id="428"/>
    <lineage>
        <taxon>Bacteria</taxon>
        <taxon>Pseudomonadati</taxon>
        <taxon>Pseudomonadota</taxon>
        <taxon>Alphaproteobacteria</taxon>
        <taxon>Hyphomicrobiales</taxon>
        <taxon>Methylocystaceae</taxon>
        <taxon>Methylosinus</taxon>
    </lineage>
</organism>
<protein>
    <recommendedName>
        <fullName evidence="2">Activator of Hsp90 ATPase homologue 1/2-like C-terminal domain-containing protein</fullName>
    </recommendedName>
</protein>
<evidence type="ECO:0000259" key="2">
    <source>
        <dbReference type="Pfam" id="PF08327"/>
    </source>
</evidence>
<sequence length="321" mass="36152">MSEELCISIPRDVPEISDVRLFAAPRALVFDAFSSADRLARWFGPKGFSLAMQAFEFSPGGVWRFVMHGPDGRDYENKIVFQEIRRPERISYVHPGDDGAEPLRMEVTISFSEEGEKTRIEWRNRFPTLAERDRVERDYGAAVGLSENLDRLGDFILDSAGPIFETSRRFAASRERLWKALTEPERMARWFGPKGVPVIASQMDFRPGGSYHYGLRTPDGGAIWGLFEYSEIEAPTRIALVASFSDEKRGLTRHPLSATWPLKLATVYRFAERDGGCELTLVARPHEARAEEIATFAGALDAMTQGWAGTFEQLDDYLAAS</sequence>
<evidence type="ECO:0000313" key="4">
    <source>
        <dbReference type="Proteomes" id="UP000245137"/>
    </source>
</evidence>
<reference evidence="3 4" key="1">
    <citation type="journal article" date="2018" name="Appl. Microbiol. Biotechnol.">
        <title>Co-cultivation of the strictly anaerobic methanogen Methanosarcina barkeri with aerobic methanotrophs in an oxygen-limited membrane bioreactor.</title>
        <authorList>
            <person name="In 't Zandt M.H."/>
            <person name="van den Bosch T.J.M."/>
            <person name="Rijkers R."/>
            <person name="van Kessel M.A.H.J."/>
            <person name="Jetten M.S.M."/>
            <person name="Welte C.U."/>
        </authorList>
    </citation>
    <scope>NUCLEOTIDE SEQUENCE [LARGE SCALE GENOMIC DNA]</scope>
    <source>
        <strain evidence="3 4">DSM 17706</strain>
    </source>
</reference>
<comment type="similarity">
    <text evidence="1">Belongs to the AHA1 family.</text>
</comment>
<comment type="caution">
    <text evidence="3">The sequence shown here is derived from an EMBL/GenBank/DDBJ whole genome shotgun (WGS) entry which is preliminary data.</text>
</comment>
<dbReference type="AlphaFoldDB" id="A0A2U1SV28"/>
<dbReference type="CDD" id="cd07814">
    <property type="entry name" value="SRPBCC_CalC_Aha1-like"/>
    <property type="match status" value="1"/>
</dbReference>
<dbReference type="Gene3D" id="3.30.530.20">
    <property type="match status" value="2"/>
</dbReference>
<dbReference type="InterPro" id="IPR013538">
    <property type="entry name" value="ASHA1/2-like_C"/>
</dbReference>
<dbReference type="EMBL" id="PUIV01000002">
    <property type="protein sequence ID" value="PWB95475.1"/>
    <property type="molecule type" value="Genomic_DNA"/>
</dbReference>
<dbReference type="Proteomes" id="UP000245137">
    <property type="component" value="Unassembled WGS sequence"/>
</dbReference>
<dbReference type="RefSeq" id="WP_108915762.1">
    <property type="nucleotide sequence ID" value="NZ_BGJY01000001.1"/>
</dbReference>
<feature type="domain" description="Activator of Hsp90 ATPase homologue 1/2-like C-terminal" evidence="2">
    <location>
        <begin position="24"/>
        <end position="153"/>
    </location>
</feature>
<dbReference type="Pfam" id="PF08327">
    <property type="entry name" value="AHSA1"/>
    <property type="match status" value="2"/>
</dbReference>
<feature type="domain" description="Activator of Hsp90 ATPase homologue 1/2-like C-terminal" evidence="2">
    <location>
        <begin position="172"/>
        <end position="318"/>
    </location>
</feature>
<accession>A0A2U1SV28</accession>
<dbReference type="SUPFAM" id="SSF55961">
    <property type="entry name" value="Bet v1-like"/>
    <property type="match status" value="2"/>
</dbReference>
<dbReference type="OrthoDB" id="9805228at2"/>
<name>A0A2U1SV28_METSR</name>
<gene>
    <name evidence="3" type="ORF">C5689_02870</name>
</gene>
<proteinExistence type="inferred from homology"/>
<keyword evidence="4" id="KW-1185">Reference proteome</keyword>